<dbReference type="SUPFAM" id="SSF46894">
    <property type="entry name" value="C-terminal effector domain of the bipartite response regulators"/>
    <property type="match status" value="1"/>
</dbReference>
<evidence type="ECO:0000313" key="9">
    <source>
        <dbReference type="Proteomes" id="UP000306628"/>
    </source>
</evidence>
<dbReference type="Pfam" id="PF03704">
    <property type="entry name" value="BTAD"/>
    <property type="match status" value="1"/>
</dbReference>
<evidence type="ECO:0000256" key="3">
    <source>
        <dbReference type="ARBA" id="ARBA00023125"/>
    </source>
</evidence>
<dbReference type="SMART" id="SM00862">
    <property type="entry name" value="Trans_reg_C"/>
    <property type="match status" value="1"/>
</dbReference>
<dbReference type="GO" id="GO:0003677">
    <property type="term" value="F:DNA binding"/>
    <property type="evidence" value="ECO:0007669"/>
    <property type="project" value="UniProtKB-UniRule"/>
</dbReference>
<dbReference type="InterPro" id="IPR027417">
    <property type="entry name" value="P-loop_NTPase"/>
</dbReference>
<protein>
    <submittedName>
        <fullName evidence="8">Tetratricopeptide repeat protein</fullName>
    </submittedName>
</protein>
<dbReference type="Pfam" id="PF00931">
    <property type="entry name" value="NB-ARC"/>
    <property type="match status" value="1"/>
</dbReference>
<dbReference type="Pfam" id="PF13424">
    <property type="entry name" value="TPR_12"/>
    <property type="match status" value="1"/>
</dbReference>
<feature type="region of interest" description="Disordered" evidence="6">
    <location>
        <begin position="255"/>
        <end position="274"/>
    </location>
</feature>
<feature type="region of interest" description="Disordered" evidence="6">
    <location>
        <begin position="967"/>
        <end position="988"/>
    </location>
</feature>
<dbReference type="PRINTS" id="PR00364">
    <property type="entry name" value="DISEASERSIST"/>
</dbReference>
<dbReference type="InterPro" id="IPR005158">
    <property type="entry name" value="BTAD"/>
</dbReference>
<keyword evidence="2" id="KW-0805">Transcription regulation</keyword>
<evidence type="ECO:0000259" key="7">
    <source>
        <dbReference type="PROSITE" id="PS51755"/>
    </source>
</evidence>
<dbReference type="PROSITE" id="PS51755">
    <property type="entry name" value="OMPR_PHOB"/>
    <property type="match status" value="1"/>
</dbReference>
<dbReference type="GO" id="GO:0043531">
    <property type="term" value="F:ADP binding"/>
    <property type="evidence" value="ECO:0007669"/>
    <property type="project" value="InterPro"/>
</dbReference>
<dbReference type="OrthoDB" id="5521887at2"/>
<dbReference type="PANTHER" id="PTHR35807:SF1">
    <property type="entry name" value="TRANSCRIPTIONAL REGULATOR REDD"/>
    <property type="match status" value="1"/>
</dbReference>
<dbReference type="InterPro" id="IPR036388">
    <property type="entry name" value="WH-like_DNA-bd_sf"/>
</dbReference>
<accession>A0A5S4H0I3</accession>
<evidence type="ECO:0000313" key="8">
    <source>
        <dbReference type="EMBL" id="TMR38569.1"/>
    </source>
</evidence>
<dbReference type="GO" id="GO:0000160">
    <property type="term" value="P:phosphorelay signal transduction system"/>
    <property type="evidence" value="ECO:0007669"/>
    <property type="project" value="InterPro"/>
</dbReference>
<feature type="DNA-binding region" description="OmpR/PhoB-type" evidence="5">
    <location>
        <begin position="19"/>
        <end position="117"/>
    </location>
</feature>
<dbReference type="SMART" id="SM01043">
    <property type="entry name" value="BTAD"/>
    <property type="match status" value="1"/>
</dbReference>
<dbReference type="InterPro" id="IPR001867">
    <property type="entry name" value="OmpR/PhoB-type_DNA-bd"/>
</dbReference>
<evidence type="ECO:0000256" key="6">
    <source>
        <dbReference type="SAM" id="MobiDB-lite"/>
    </source>
</evidence>
<evidence type="ECO:0000256" key="4">
    <source>
        <dbReference type="ARBA" id="ARBA00023163"/>
    </source>
</evidence>
<dbReference type="InterPro" id="IPR002182">
    <property type="entry name" value="NB-ARC"/>
</dbReference>
<comment type="similarity">
    <text evidence="1">Belongs to the AfsR/DnrI/RedD regulatory family.</text>
</comment>
<dbReference type="Gene3D" id="1.10.10.10">
    <property type="entry name" value="Winged helix-like DNA-binding domain superfamily/Winged helix DNA-binding domain"/>
    <property type="match status" value="1"/>
</dbReference>
<keyword evidence="9" id="KW-1185">Reference proteome</keyword>
<reference evidence="8 9" key="1">
    <citation type="submission" date="2019-05" db="EMBL/GenBank/DDBJ databases">
        <title>Draft genome sequence of Nonomuraea zeae DSM 100528.</title>
        <authorList>
            <person name="Saricaoglu S."/>
            <person name="Isik K."/>
        </authorList>
    </citation>
    <scope>NUCLEOTIDE SEQUENCE [LARGE SCALE GENOMIC DNA]</scope>
    <source>
        <strain evidence="8 9">DSM 100528</strain>
    </source>
</reference>
<dbReference type="Pfam" id="PF00486">
    <property type="entry name" value="Trans_reg_C"/>
    <property type="match status" value="1"/>
</dbReference>
<dbReference type="SMART" id="SM00028">
    <property type="entry name" value="TPR"/>
    <property type="match status" value="5"/>
</dbReference>
<dbReference type="InterPro" id="IPR019734">
    <property type="entry name" value="TPR_rpt"/>
</dbReference>
<dbReference type="InterPro" id="IPR011990">
    <property type="entry name" value="TPR-like_helical_dom_sf"/>
</dbReference>
<dbReference type="SUPFAM" id="SSF48452">
    <property type="entry name" value="TPR-like"/>
    <property type="match status" value="3"/>
</dbReference>
<keyword evidence="3 5" id="KW-0238">DNA-binding</keyword>
<proteinExistence type="inferred from homology"/>
<comment type="caution">
    <text evidence="8">The sequence shown here is derived from an EMBL/GenBank/DDBJ whole genome shotgun (WGS) entry which is preliminary data.</text>
</comment>
<dbReference type="EMBL" id="VCKX01000008">
    <property type="protein sequence ID" value="TMR38569.1"/>
    <property type="molecule type" value="Genomic_DNA"/>
</dbReference>
<evidence type="ECO:0000256" key="5">
    <source>
        <dbReference type="PROSITE-ProRule" id="PRU01091"/>
    </source>
</evidence>
<dbReference type="AlphaFoldDB" id="A0A5S4H0I3"/>
<dbReference type="SUPFAM" id="SSF52540">
    <property type="entry name" value="P-loop containing nucleoside triphosphate hydrolases"/>
    <property type="match status" value="1"/>
</dbReference>
<evidence type="ECO:0000256" key="1">
    <source>
        <dbReference type="ARBA" id="ARBA00005820"/>
    </source>
</evidence>
<dbReference type="PANTHER" id="PTHR35807">
    <property type="entry name" value="TRANSCRIPTIONAL REGULATOR REDD-RELATED"/>
    <property type="match status" value="1"/>
</dbReference>
<gene>
    <name evidence="8" type="ORF">ETD85_04365</name>
</gene>
<dbReference type="Gene3D" id="3.40.50.300">
    <property type="entry name" value="P-loop containing nucleotide triphosphate hydrolases"/>
    <property type="match status" value="1"/>
</dbReference>
<dbReference type="CDD" id="cd15831">
    <property type="entry name" value="BTAD"/>
    <property type="match status" value="1"/>
</dbReference>
<feature type="compositionally biased region" description="Polar residues" evidence="6">
    <location>
        <begin position="977"/>
        <end position="988"/>
    </location>
</feature>
<dbReference type="Proteomes" id="UP000306628">
    <property type="component" value="Unassembled WGS sequence"/>
</dbReference>
<feature type="domain" description="OmpR/PhoB-type" evidence="7">
    <location>
        <begin position="19"/>
        <end position="117"/>
    </location>
</feature>
<keyword evidence="4" id="KW-0804">Transcription</keyword>
<dbReference type="GO" id="GO:0006355">
    <property type="term" value="P:regulation of DNA-templated transcription"/>
    <property type="evidence" value="ECO:0007669"/>
    <property type="project" value="InterPro"/>
</dbReference>
<sequence length="988" mass="106402">MRFSPIRGRRQSAEETSASPCCPMSDPELRFSVLGPVRAWRGESELELGSPQQRLVLAVLLLARGRVVGHEHLLDALWGEDPPRTATSTLRTYVSRLRAVLGADAVVSAGNGYALPTGACDLAVLDELSREHSYAAALALWQGEPLAGLAGGYAHAQRTHLAERRLALLERRLAEDVEEGRHAEVVAELTVLCAEHPTRERLAGLLMLALYRSGRQAEAIGVFTDTRDLLAEQLGIDPSPDLAELHRRIITADPGLEAEPEQGGATAGQPVPRQLPADMTDFTGREPDIEQVLRALRSGNGSALVISAVAGAGGMGKTTLAVHVAHRLAPGYPDGQLFVDLQGAGPHPLAPEAVLGAFLRSLGVDVTAVSEDLGERAALYRSVLAERRVLVLLDNAASAVQVRPLLPGAAGCAVLVTSRARLAGLSGAHHLDLRAMHPDEALALLAKVVGEERVAAEREAAYDLMRACAYLPLAIRIVASRLAARPGWSLARMRDRMADERRRLAELRVDDLAVEATFALGYDQLDAANAAAFRLLSVPNAPDLSSSVAAAVLDVDEEEAEELCEALVNVHMMEPSAPGRYRHHDLLKIFARCRLEDEDDEKVRRAALDRLLGCYRGAMAAIYRMMYPGDPMFDAVRTARPEPSFADLDAGLDWGQAEEQGMLACLHQVAETPGGALHDAVSLIDMMSQIFDFESDTTGYEHAADRLVETAARAGDLAAEVYARRKRGEILYARKATEEAIEEARVVRSLSSAGDFAVDHAYAVNLLAMIAHDKRSYDEAIAMYNEAIGVWRALGHRSSEAVVLGNLALVLGEAGRGDAAVEVAELAVGITRELGGGRPNPQILYQLAVALDASGRHEEALARFVEGRKEFRRLKQYTWEGLTLRRMAETYLVTGRPDHAADHAEAALAILTEADQVWIRGKVLTVLGRALAELGRCSRARACLTEALAILGRQDLPDADDVRALLAEEPPDLPVTGATSSPRGATSA</sequence>
<dbReference type="InterPro" id="IPR016032">
    <property type="entry name" value="Sig_transdc_resp-reg_C-effctor"/>
</dbReference>
<organism evidence="8 9">
    <name type="scientific">Nonomuraea zeae</name>
    <dbReference type="NCBI Taxonomy" id="1642303"/>
    <lineage>
        <taxon>Bacteria</taxon>
        <taxon>Bacillati</taxon>
        <taxon>Actinomycetota</taxon>
        <taxon>Actinomycetes</taxon>
        <taxon>Streptosporangiales</taxon>
        <taxon>Streptosporangiaceae</taxon>
        <taxon>Nonomuraea</taxon>
    </lineage>
</organism>
<name>A0A5S4H0I3_9ACTN</name>
<feature type="region of interest" description="Disordered" evidence="6">
    <location>
        <begin position="1"/>
        <end position="24"/>
    </location>
</feature>
<dbReference type="InterPro" id="IPR051677">
    <property type="entry name" value="AfsR-DnrI-RedD_regulator"/>
</dbReference>
<dbReference type="Gene3D" id="1.25.40.10">
    <property type="entry name" value="Tetratricopeptide repeat domain"/>
    <property type="match status" value="2"/>
</dbReference>
<evidence type="ECO:0000256" key="2">
    <source>
        <dbReference type="ARBA" id="ARBA00023015"/>
    </source>
</evidence>